<feature type="region of interest" description="Disordered" evidence="1">
    <location>
        <begin position="80"/>
        <end position="99"/>
    </location>
</feature>
<sequence length="130" mass="14895">MTKPSITLNTFRHHSSKILLHELSHTNPYATTDHNGHYNWYQNNGGPTTQDLSAEQLATHADVRAILGQLAVISDRGFTLHRKPRDDANDKQKDDYKKDMKEGRLQKYDNISRRGVQGRITRHARNYASA</sequence>
<proteinExistence type="predicted"/>
<organism evidence="2 3">
    <name type="scientific">Lentithecium fluviatile CBS 122367</name>
    <dbReference type="NCBI Taxonomy" id="1168545"/>
    <lineage>
        <taxon>Eukaryota</taxon>
        <taxon>Fungi</taxon>
        <taxon>Dikarya</taxon>
        <taxon>Ascomycota</taxon>
        <taxon>Pezizomycotina</taxon>
        <taxon>Dothideomycetes</taxon>
        <taxon>Pleosporomycetidae</taxon>
        <taxon>Pleosporales</taxon>
        <taxon>Massarineae</taxon>
        <taxon>Lentitheciaceae</taxon>
        <taxon>Lentithecium</taxon>
    </lineage>
</organism>
<evidence type="ECO:0000313" key="2">
    <source>
        <dbReference type="EMBL" id="KAF2689929.1"/>
    </source>
</evidence>
<dbReference type="Proteomes" id="UP000799291">
    <property type="component" value="Unassembled WGS sequence"/>
</dbReference>
<dbReference type="EMBL" id="MU005571">
    <property type="protein sequence ID" value="KAF2689929.1"/>
    <property type="molecule type" value="Genomic_DNA"/>
</dbReference>
<accession>A0A6G1JIG3</accession>
<dbReference type="OrthoDB" id="4585232at2759"/>
<protein>
    <submittedName>
        <fullName evidence="2">Uncharacterized protein</fullName>
    </submittedName>
</protein>
<evidence type="ECO:0000313" key="3">
    <source>
        <dbReference type="Proteomes" id="UP000799291"/>
    </source>
</evidence>
<reference evidence="2" key="1">
    <citation type="journal article" date="2020" name="Stud. Mycol.">
        <title>101 Dothideomycetes genomes: a test case for predicting lifestyles and emergence of pathogens.</title>
        <authorList>
            <person name="Haridas S."/>
            <person name="Albert R."/>
            <person name="Binder M."/>
            <person name="Bloem J."/>
            <person name="Labutti K."/>
            <person name="Salamov A."/>
            <person name="Andreopoulos B."/>
            <person name="Baker S."/>
            <person name="Barry K."/>
            <person name="Bills G."/>
            <person name="Bluhm B."/>
            <person name="Cannon C."/>
            <person name="Castanera R."/>
            <person name="Culley D."/>
            <person name="Daum C."/>
            <person name="Ezra D."/>
            <person name="Gonzalez J."/>
            <person name="Henrissat B."/>
            <person name="Kuo A."/>
            <person name="Liang C."/>
            <person name="Lipzen A."/>
            <person name="Lutzoni F."/>
            <person name="Magnuson J."/>
            <person name="Mondo S."/>
            <person name="Nolan M."/>
            <person name="Ohm R."/>
            <person name="Pangilinan J."/>
            <person name="Park H.-J."/>
            <person name="Ramirez L."/>
            <person name="Alfaro M."/>
            <person name="Sun H."/>
            <person name="Tritt A."/>
            <person name="Yoshinaga Y."/>
            <person name="Zwiers L.-H."/>
            <person name="Turgeon B."/>
            <person name="Goodwin S."/>
            <person name="Spatafora J."/>
            <person name="Crous P."/>
            <person name="Grigoriev I."/>
        </authorList>
    </citation>
    <scope>NUCLEOTIDE SEQUENCE</scope>
    <source>
        <strain evidence="2">CBS 122367</strain>
    </source>
</reference>
<name>A0A6G1JIG3_9PLEO</name>
<feature type="compositionally biased region" description="Basic and acidic residues" evidence="1">
    <location>
        <begin position="84"/>
        <end position="99"/>
    </location>
</feature>
<evidence type="ECO:0000256" key="1">
    <source>
        <dbReference type="SAM" id="MobiDB-lite"/>
    </source>
</evidence>
<gene>
    <name evidence="2" type="ORF">K458DRAFT_483462</name>
</gene>
<dbReference type="AlphaFoldDB" id="A0A6G1JIG3"/>
<keyword evidence="3" id="KW-1185">Reference proteome</keyword>